<gene>
    <name evidence="1" type="ORF">UFOPK2131_00825</name>
</gene>
<reference evidence="1" key="1">
    <citation type="submission" date="2020-05" db="EMBL/GenBank/DDBJ databases">
        <authorList>
            <person name="Chiriac C."/>
            <person name="Salcher M."/>
            <person name="Ghai R."/>
            <person name="Kavagutti S V."/>
        </authorList>
    </citation>
    <scope>NUCLEOTIDE SEQUENCE</scope>
</reference>
<sequence length="116" mass="12192">MIAKPIRCVKETFPPRVLERCELITRRLSIISLAGSARTLVAVGIWIDWSMLVARVLAIPLRAVIWSCASSSDDSGTIAIDSVIGACAGIGAGFASTRVVFATTGIDEVISETTGA</sequence>
<proteinExistence type="predicted"/>
<dbReference type="EMBL" id="CAEZVT010000117">
    <property type="protein sequence ID" value="CAB4639520.1"/>
    <property type="molecule type" value="Genomic_DNA"/>
</dbReference>
<dbReference type="AlphaFoldDB" id="A0A6J6JQ59"/>
<protein>
    <submittedName>
        <fullName evidence="1">Unannotated protein</fullName>
    </submittedName>
</protein>
<name>A0A6J6JQ59_9ZZZZ</name>
<organism evidence="1">
    <name type="scientific">freshwater metagenome</name>
    <dbReference type="NCBI Taxonomy" id="449393"/>
    <lineage>
        <taxon>unclassified sequences</taxon>
        <taxon>metagenomes</taxon>
        <taxon>ecological metagenomes</taxon>
    </lineage>
</organism>
<accession>A0A6J6JQ59</accession>
<evidence type="ECO:0000313" key="1">
    <source>
        <dbReference type="EMBL" id="CAB4639520.1"/>
    </source>
</evidence>